<sequence>MLLSELGNIDGKAVFLYIGSGLGNIVAQVVLATEAYRVLGIEAREEVQRAGIDAINRSPYAWAIRERAPFISKNVSDSRLATYSPLAESTVVYWNNVLFEARVVEHVKNELCTMANIRY</sequence>
<name>A0A2P4YLY0_9STRA</name>
<accession>A0A2P4YLY0</accession>
<comment type="caution">
    <text evidence="2">The sequence shown here is derived from an EMBL/GenBank/DDBJ whole genome shotgun (WGS) entry which is preliminary data.</text>
</comment>
<dbReference type="Proteomes" id="UP000237271">
    <property type="component" value="Unassembled WGS sequence"/>
</dbReference>
<dbReference type="SUPFAM" id="SSF53335">
    <property type="entry name" value="S-adenosyl-L-methionine-dependent methyltransferases"/>
    <property type="match status" value="1"/>
</dbReference>
<keyword evidence="3" id="KW-1185">Reference proteome</keyword>
<dbReference type="InterPro" id="IPR025789">
    <property type="entry name" value="DOT1_dom"/>
</dbReference>
<dbReference type="OrthoDB" id="119566at2759"/>
<dbReference type="Gene3D" id="3.40.50.150">
    <property type="entry name" value="Vaccinia Virus protein VP39"/>
    <property type="match status" value="1"/>
</dbReference>
<gene>
    <name evidence="2" type="ORF">PHPALM_3628</name>
</gene>
<feature type="domain" description="DOT1" evidence="1">
    <location>
        <begin position="8"/>
        <end position="114"/>
    </location>
</feature>
<evidence type="ECO:0000313" key="2">
    <source>
        <dbReference type="EMBL" id="POM78800.1"/>
    </source>
</evidence>
<dbReference type="InterPro" id="IPR029063">
    <property type="entry name" value="SAM-dependent_MTases_sf"/>
</dbReference>
<organism evidence="2 3">
    <name type="scientific">Phytophthora palmivora</name>
    <dbReference type="NCBI Taxonomy" id="4796"/>
    <lineage>
        <taxon>Eukaryota</taxon>
        <taxon>Sar</taxon>
        <taxon>Stramenopiles</taxon>
        <taxon>Oomycota</taxon>
        <taxon>Peronosporomycetes</taxon>
        <taxon>Peronosporales</taxon>
        <taxon>Peronosporaceae</taxon>
        <taxon>Phytophthora</taxon>
    </lineage>
</organism>
<evidence type="ECO:0000259" key="1">
    <source>
        <dbReference type="Pfam" id="PF08123"/>
    </source>
</evidence>
<proteinExistence type="predicted"/>
<protein>
    <recommendedName>
        <fullName evidence="1">DOT1 domain-containing protein</fullName>
    </recommendedName>
</protein>
<reference evidence="2 3" key="1">
    <citation type="journal article" date="2017" name="Genome Biol. Evol.">
        <title>Phytophthora megakarya and P. palmivora, closely related causal agents of cacao black pod rot, underwent increases in genome sizes and gene numbers by different mechanisms.</title>
        <authorList>
            <person name="Ali S.S."/>
            <person name="Shao J."/>
            <person name="Lary D.J."/>
            <person name="Kronmiller B."/>
            <person name="Shen D."/>
            <person name="Strem M.D."/>
            <person name="Amoako-Attah I."/>
            <person name="Akrofi A.Y."/>
            <person name="Begoude B.A."/>
            <person name="Ten Hoopen G.M."/>
            <person name="Coulibaly K."/>
            <person name="Kebe B.I."/>
            <person name="Melnick R.L."/>
            <person name="Guiltinan M.J."/>
            <person name="Tyler B.M."/>
            <person name="Meinhardt L.W."/>
            <person name="Bailey B.A."/>
        </authorList>
    </citation>
    <scope>NUCLEOTIDE SEQUENCE [LARGE SCALE GENOMIC DNA]</scope>
    <source>
        <strain evidence="3">sbr112.9</strain>
    </source>
</reference>
<dbReference type="EMBL" id="NCKW01001902">
    <property type="protein sequence ID" value="POM78800.1"/>
    <property type="molecule type" value="Genomic_DNA"/>
</dbReference>
<dbReference type="Pfam" id="PF08123">
    <property type="entry name" value="DOT1"/>
    <property type="match status" value="1"/>
</dbReference>
<dbReference type="GO" id="GO:0031151">
    <property type="term" value="F:histone H3K79 methyltransferase activity"/>
    <property type="evidence" value="ECO:0007669"/>
    <property type="project" value="InterPro"/>
</dbReference>
<evidence type="ECO:0000313" key="3">
    <source>
        <dbReference type="Proteomes" id="UP000237271"/>
    </source>
</evidence>
<dbReference type="AlphaFoldDB" id="A0A2P4YLY0"/>